<evidence type="ECO:0000256" key="1">
    <source>
        <dbReference type="ARBA" id="ARBA00022741"/>
    </source>
</evidence>
<dbReference type="Pfam" id="PF02682">
    <property type="entry name" value="CT_C_D"/>
    <property type="match status" value="1"/>
</dbReference>
<reference evidence="5 6" key="1">
    <citation type="submission" date="2014-12" db="EMBL/GenBank/DDBJ databases">
        <title>Genome sequencing of Photobacterium gaetbulicola AD005a.</title>
        <authorList>
            <person name="Adrian T.G.S."/>
            <person name="Chan K.G."/>
        </authorList>
    </citation>
    <scope>NUCLEOTIDE SEQUENCE [LARGE SCALE GENOMIC DNA]</scope>
    <source>
        <strain evidence="5 6">AD005a</strain>
    </source>
</reference>
<dbReference type="PANTHER" id="PTHR34698:SF2">
    <property type="entry name" value="5-OXOPROLINASE SUBUNIT B"/>
    <property type="match status" value="1"/>
</dbReference>
<keyword evidence="2 5" id="KW-0378">Hydrolase</keyword>
<gene>
    <name evidence="5" type="ORF">RJ45_13480</name>
</gene>
<dbReference type="InterPro" id="IPR003833">
    <property type="entry name" value="CT_C_D"/>
</dbReference>
<dbReference type="GO" id="GO:0005524">
    <property type="term" value="F:ATP binding"/>
    <property type="evidence" value="ECO:0007669"/>
    <property type="project" value="UniProtKB-KW"/>
</dbReference>
<dbReference type="NCBIfam" id="TIGR00370">
    <property type="entry name" value="5-oxoprolinase subunit PxpB"/>
    <property type="match status" value="1"/>
</dbReference>
<dbReference type="SMART" id="SM00796">
    <property type="entry name" value="AHS1"/>
    <property type="match status" value="1"/>
</dbReference>
<dbReference type="AlphaFoldDB" id="A0A0B9GF42"/>
<keyword evidence="3" id="KW-0067">ATP-binding</keyword>
<dbReference type="InterPro" id="IPR029000">
    <property type="entry name" value="Cyclophilin-like_dom_sf"/>
</dbReference>
<dbReference type="InterPro" id="IPR010016">
    <property type="entry name" value="PxpB"/>
</dbReference>
<dbReference type="EMBL" id="JWLZ01000159">
    <property type="protein sequence ID" value="KHT63385.1"/>
    <property type="molecule type" value="Genomic_DNA"/>
</dbReference>
<sequence>MFKIEPVSECNAIVYFGDHIDLSLTPKISQFAAYLQSLSHPALVEVIPSYTSVLIQFRPSVLSYEQLVGVLQYYIGQLENGFQQGDAQSEAGGDQAKIITLPVYYGEEVGPDLAALAKTKGLSVDEVIQRHSQPLYSVCAIGFAPGFAFLASVDESIATPRHSEPRKKIPAGSVGIADQQTAVYPNESPGGWQIIGNCPLTLFRPDQIPMTPFQVGDQVQFTPMTKEAFLAQGGQLWPQWK</sequence>
<evidence type="ECO:0000313" key="6">
    <source>
        <dbReference type="Proteomes" id="UP000031278"/>
    </source>
</evidence>
<dbReference type="PANTHER" id="PTHR34698">
    <property type="entry name" value="5-OXOPROLINASE SUBUNIT B"/>
    <property type="match status" value="1"/>
</dbReference>
<feature type="domain" description="Carboxyltransferase" evidence="4">
    <location>
        <begin position="2"/>
        <end position="213"/>
    </location>
</feature>
<keyword evidence="1" id="KW-0547">Nucleotide-binding</keyword>
<dbReference type="Gene3D" id="2.40.100.10">
    <property type="entry name" value="Cyclophilin-like"/>
    <property type="match status" value="1"/>
</dbReference>
<dbReference type="GO" id="GO:0016787">
    <property type="term" value="F:hydrolase activity"/>
    <property type="evidence" value="ECO:0007669"/>
    <property type="project" value="UniProtKB-KW"/>
</dbReference>
<dbReference type="RefSeq" id="WP_039462702.1">
    <property type="nucleotide sequence ID" value="NZ_JWLZ01000159.1"/>
</dbReference>
<dbReference type="SUPFAM" id="SSF50891">
    <property type="entry name" value="Cyclophilin-like"/>
    <property type="match status" value="1"/>
</dbReference>
<evidence type="ECO:0000256" key="2">
    <source>
        <dbReference type="ARBA" id="ARBA00022801"/>
    </source>
</evidence>
<evidence type="ECO:0000313" key="5">
    <source>
        <dbReference type="EMBL" id="KHT63385.1"/>
    </source>
</evidence>
<comment type="caution">
    <text evidence="5">The sequence shown here is derived from an EMBL/GenBank/DDBJ whole genome shotgun (WGS) entry which is preliminary data.</text>
</comment>
<organism evidence="5 6">
    <name type="scientific">Photobacterium gaetbulicola</name>
    <dbReference type="NCBI Taxonomy" id="1295392"/>
    <lineage>
        <taxon>Bacteria</taxon>
        <taxon>Pseudomonadati</taxon>
        <taxon>Pseudomonadota</taxon>
        <taxon>Gammaproteobacteria</taxon>
        <taxon>Vibrionales</taxon>
        <taxon>Vibrionaceae</taxon>
        <taxon>Photobacterium</taxon>
    </lineage>
</organism>
<dbReference type="SUPFAM" id="SSF160467">
    <property type="entry name" value="PH0987 N-terminal domain-like"/>
    <property type="match status" value="1"/>
</dbReference>
<dbReference type="Proteomes" id="UP000031278">
    <property type="component" value="Unassembled WGS sequence"/>
</dbReference>
<name>A0A0B9GF42_9GAMM</name>
<proteinExistence type="predicted"/>
<dbReference type="Gene3D" id="3.30.1360.40">
    <property type="match status" value="1"/>
</dbReference>
<evidence type="ECO:0000259" key="4">
    <source>
        <dbReference type="SMART" id="SM00796"/>
    </source>
</evidence>
<evidence type="ECO:0000256" key="3">
    <source>
        <dbReference type="ARBA" id="ARBA00022840"/>
    </source>
</evidence>
<accession>A0A0B9GF42</accession>
<protein>
    <submittedName>
        <fullName evidence="5">Allophanate hydrolase</fullName>
    </submittedName>
</protein>